<evidence type="ECO:0000313" key="2">
    <source>
        <dbReference type="EMBL" id="OZS74458.1"/>
    </source>
</evidence>
<evidence type="ECO:0000313" key="3">
    <source>
        <dbReference type="Proteomes" id="UP000216001"/>
    </source>
</evidence>
<name>A0A264VSX2_PRORE</name>
<proteinExistence type="predicted"/>
<evidence type="ECO:0000313" key="1">
    <source>
        <dbReference type="EMBL" id="CAB5713596.1"/>
    </source>
</evidence>
<dbReference type="GeneID" id="92274324"/>
<dbReference type="AlphaFoldDB" id="A0A264VSX2"/>
<sequence length="201" mass="22134">MSQHAKLNRNNGLSPLLKASLLCGTVLLSGCAGVKFFSPSTWFSGPLVVSSSGLGQVTSFTPMQADIIKKQLDDRYTLRSGMQMENGDVVTIFQGMDDNEVKLEIVGPEHGYVSRIIVSDPDIATEWGPTVGTEFSEIYQKAFGICGLGERVNDVPTIECNSPQSSKVVYRFTGKWQGPEDLMPSDDDLKTWKISQIIWHK</sequence>
<gene>
    <name evidence="1" type="primary">yfeY</name>
    <name evidence="2" type="ORF">CHI95_11805</name>
    <name evidence="1" type="ORF">GHA_03860</name>
</gene>
<dbReference type="InterPro" id="IPR010938">
    <property type="entry name" value="DUF1131"/>
</dbReference>
<reference evidence="1" key="2">
    <citation type="submission" date="2020-05" db="EMBL/GenBank/DDBJ databases">
        <authorList>
            <person name="Delgado-Blas J."/>
        </authorList>
    </citation>
    <scope>NUCLEOTIDE SEQUENCE</scope>
    <source>
        <strain evidence="1">BB1453</strain>
    </source>
</reference>
<dbReference type="EMBL" id="CAHPSF010000014">
    <property type="protein sequence ID" value="CAB5713596.1"/>
    <property type="molecule type" value="Genomic_DNA"/>
</dbReference>
<keyword evidence="1" id="KW-0449">Lipoprotein</keyword>
<dbReference type="PROSITE" id="PS51257">
    <property type="entry name" value="PROKAR_LIPOPROTEIN"/>
    <property type="match status" value="1"/>
</dbReference>
<dbReference type="NCBIfam" id="NF007990">
    <property type="entry name" value="PRK10718.1"/>
    <property type="match status" value="1"/>
</dbReference>
<organism evidence="2 3">
    <name type="scientific">Providencia rettgeri</name>
    <dbReference type="NCBI Taxonomy" id="587"/>
    <lineage>
        <taxon>Bacteria</taxon>
        <taxon>Pseudomonadati</taxon>
        <taxon>Pseudomonadota</taxon>
        <taxon>Gammaproteobacteria</taxon>
        <taxon>Enterobacterales</taxon>
        <taxon>Morganellaceae</taxon>
        <taxon>Providencia</taxon>
    </lineage>
</organism>
<dbReference type="Pfam" id="PF06572">
    <property type="entry name" value="DUF1131"/>
    <property type="match status" value="1"/>
</dbReference>
<dbReference type="STRING" id="587.RB151_027790"/>
<dbReference type="EMBL" id="NOWC01000012">
    <property type="protein sequence ID" value="OZS74458.1"/>
    <property type="molecule type" value="Genomic_DNA"/>
</dbReference>
<protein>
    <submittedName>
        <fullName evidence="2">DUF1131 domain-containing protein</fullName>
    </submittedName>
    <submittedName>
        <fullName evidence="1">RpoE-regulated lipoprotein</fullName>
    </submittedName>
</protein>
<reference evidence="2 3" key="1">
    <citation type="submission" date="2017-07" db="EMBL/GenBank/DDBJ databases">
        <title>blaIMP-27 on transferable plasmids in Proteus mirabilis and Providencia rettgeri.</title>
        <authorList>
            <person name="Potter R."/>
        </authorList>
    </citation>
    <scope>NUCLEOTIDE SEQUENCE [LARGE SCALE GENOMIC DNA]</scope>
    <source>
        <strain evidence="2 3">PR1</strain>
    </source>
</reference>
<accession>A0A264VSX2</accession>
<comment type="caution">
    <text evidence="2">The sequence shown here is derived from an EMBL/GenBank/DDBJ whole genome shotgun (WGS) entry which is preliminary data.</text>
</comment>
<dbReference type="Gene3D" id="2.60.460.10">
    <property type="entry name" value="protein yfey like domain"/>
    <property type="match status" value="1"/>
</dbReference>
<dbReference type="Proteomes" id="UP000834611">
    <property type="component" value="Unassembled WGS sequence"/>
</dbReference>
<dbReference type="InterPro" id="IPR038714">
    <property type="entry name" value="YfeY-like_sf"/>
</dbReference>
<dbReference type="RefSeq" id="WP_050763802.1">
    <property type="nucleotide sequence ID" value="NZ_ABDWLN020000049.1"/>
</dbReference>
<dbReference type="Proteomes" id="UP000216001">
    <property type="component" value="Unassembled WGS sequence"/>
</dbReference>